<accession>W2KQ86</accession>
<dbReference type="Proteomes" id="UP000054423">
    <property type="component" value="Unassembled WGS sequence"/>
</dbReference>
<dbReference type="EMBL" id="KI681109">
    <property type="protein sequence ID" value="ETL87232.1"/>
    <property type="molecule type" value="Genomic_DNA"/>
</dbReference>
<gene>
    <name evidence="1" type="ORF">L917_13513</name>
</gene>
<sequence>QHVNDVLRLTQFLLVANGPAHLIIQTHAVHHHVSVRSEPRCSHLGRLPHALEVTVPGHVHAIIGAIEHEEDSVVSHGFLSLHWLRDVKHFAVEERGGCVVGIVAFELAHEMTWLDLHEIRVILVW</sequence>
<organism evidence="1">
    <name type="scientific">Phytophthora nicotianae</name>
    <name type="common">Potato buckeye rot agent</name>
    <name type="synonym">Phytophthora parasitica</name>
    <dbReference type="NCBI Taxonomy" id="4792"/>
    <lineage>
        <taxon>Eukaryota</taxon>
        <taxon>Sar</taxon>
        <taxon>Stramenopiles</taxon>
        <taxon>Oomycota</taxon>
        <taxon>Peronosporomycetes</taxon>
        <taxon>Peronosporales</taxon>
        <taxon>Peronosporaceae</taxon>
        <taxon>Phytophthora</taxon>
    </lineage>
</organism>
<reference evidence="1" key="1">
    <citation type="submission" date="2013-11" db="EMBL/GenBank/DDBJ databases">
        <title>The Genome Sequence of Phytophthora parasitica CHvinca01.</title>
        <authorList>
            <consortium name="The Broad Institute Genomics Platform"/>
            <person name="Russ C."/>
            <person name="Tyler B."/>
            <person name="Panabieres F."/>
            <person name="Shan W."/>
            <person name="Tripathy S."/>
            <person name="Grunwald N."/>
            <person name="Machado M."/>
            <person name="Johnson C.S."/>
            <person name="Arredondo F."/>
            <person name="Hong C."/>
            <person name="Coffey M."/>
            <person name="Young S.K."/>
            <person name="Zeng Q."/>
            <person name="Gargeya S."/>
            <person name="Fitzgerald M."/>
            <person name="Abouelleil A."/>
            <person name="Alvarado L."/>
            <person name="Chapman S.B."/>
            <person name="Gainer-Dewar J."/>
            <person name="Goldberg J."/>
            <person name="Griggs A."/>
            <person name="Gujja S."/>
            <person name="Hansen M."/>
            <person name="Howarth C."/>
            <person name="Imamovic A."/>
            <person name="Ireland A."/>
            <person name="Larimer J."/>
            <person name="McCowan C."/>
            <person name="Murphy C."/>
            <person name="Pearson M."/>
            <person name="Poon T.W."/>
            <person name="Priest M."/>
            <person name="Roberts A."/>
            <person name="Saif S."/>
            <person name="Shea T."/>
            <person name="Sykes S."/>
            <person name="Wortman J."/>
            <person name="Nusbaum C."/>
            <person name="Birren B."/>
        </authorList>
    </citation>
    <scope>NUCLEOTIDE SEQUENCE [LARGE SCALE GENOMIC DNA]</scope>
    <source>
        <strain evidence="1">CHvinca01</strain>
    </source>
</reference>
<evidence type="ECO:0000313" key="1">
    <source>
        <dbReference type="EMBL" id="ETL87232.1"/>
    </source>
</evidence>
<protein>
    <submittedName>
        <fullName evidence="1">Uncharacterized protein</fullName>
    </submittedName>
</protein>
<feature type="non-terminal residue" evidence="1">
    <location>
        <position position="1"/>
    </location>
</feature>
<proteinExistence type="predicted"/>
<name>W2KQ86_PHYNI</name>
<dbReference type="AlphaFoldDB" id="W2KQ86"/>